<feature type="domain" description="DUF4097" evidence="1">
    <location>
        <begin position="44"/>
        <end position="178"/>
    </location>
</feature>
<name>A0A0A6VGU9_9BACI</name>
<accession>A0A0A6VGU9</accession>
<dbReference type="EMBL" id="JRUN01000002">
    <property type="protein sequence ID" value="KHD86796.1"/>
    <property type="molecule type" value="Genomic_DNA"/>
</dbReference>
<dbReference type="Proteomes" id="UP000030588">
    <property type="component" value="Unassembled WGS sequence"/>
</dbReference>
<evidence type="ECO:0000313" key="4">
    <source>
        <dbReference type="Proteomes" id="UP000030588"/>
    </source>
</evidence>
<dbReference type="EMBL" id="JAAIWK010000001">
    <property type="protein sequence ID" value="NEY18506.1"/>
    <property type="molecule type" value="Genomic_DNA"/>
</dbReference>
<reference evidence="3 5" key="3">
    <citation type="submission" date="2020-03" db="EMBL/GenBank/DDBJ databases">
        <title>Bacillus aquiflavi sp. nov., isolated from yellow water of strong flavor Chinese baijiu in Yibin region of China.</title>
        <authorList>
            <person name="Xie J."/>
        </authorList>
    </citation>
    <scope>NUCLEOTIDE SEQUENCE [LARGE SCALE GENOMIC DNA]</scope>
    <source>
        <strain evidence="3 5">Gsoil 114</strain>
    </source>
</reference>
<organism evidence="2 4">
    <name type="scientific">Heyndrickxia ginsengihumi</name>
    <dbReference type="NCBI Taxonomy" id="363870"/>
    <lineage>
        <taxon>Bacteria</taxon>
        <taxon>Bacillati</taxon>
        <taxon>Bacillota</taxon>
        <taxon>Bacilli</taxon>
        <taxon>Bacillales</taxon>
        <taxon>Bacillaceae</taxon>
        <taxon>Heyndrickxia</taxon>
    </lineage>
</organism>
<dbReference type="STRING" id="363870.NG54_01700"/>
<dbReference type="RefSeq" id="WP_035352724.1">
    <property type="nucleotide sequence ID" value="NZ_JAAIWK010000001.1"/>
</dbReference>
<dbReference type="OrthoDB" id="2588856at2"/>
<evidence type="ECO:0000313" key="5">
    <source>
        <dbReference type="Proteomes" id="UP000476934"/>
    </source>
</evidence>
<evidence type="ECO:0000313" key="2">
    <source>
        <dbReference type="EMBL" id="KHD86796.1"/>
    </source>
</evidence>
<proteinExistence type="predicted"/>
<dbReference type="AlphaFoldDB" id="A0A0A6VGU9"/>
<protein>
    <submittedName>
        <fullName evidence="3">DUF4097 domain-containing protein</fullName>
    </submittedName>
</protein>
<evidence type="ECO:0000259" key="1">
    <source>
        <dbReference type="Pfam" id="PF13349"/>
    </source>
</evidence>
<reference evidence="3" key="2">
    <citation type="submission" date="2020-02" db="EMBL/GenBank/DDBJ databases">
        <authorList>
            <person name="Feng H."/>
        </authorList>
    </citation>
    <scope>NUCLEOTIDE SEQUENCE [LARGE SCALE GENOMIC DNA]</scope>
    <source>
        <strain evidence="3">Gsoil 114</strain>
    </source>
</reference>
<comment type="caution">
    <text evidence="2">The sequence shown here is derived from an EMBL/GenBank/DDBJ whole genome shotgun (WGS) entry which is preliminary data.</text>
</comment>
<keyword evidence="5" id="KW-1185">Reference proteome</keyword>
<reference evidence="2 4" key="1">
    <citation type="submission" date="2014-10" db="EMBL/GenBank/DDBJ databases">
        <title>Draft genome of phytase producing Bacillus ginsengihumi strain M2.11.</title>
        <authorList>
            <person name="Toymentseva A."/>
            <person name="Boulygina E.A."/>
            <person name="Kazakov S.V."/>
            <person name="Kayumov I."/>
            <person name="Suleimanova A.D."/>
            <person name="Mardanova A.M."/>
            <person name="Maria S.N."/>
            <person name="Sergey M.Y."/>
            <person name="Sharipova M.R."/>
        </authorList>
    </citation>
    <scope>NUCLEOTIDE SEQUENCE [LARGE SCALE GENOMIC DNA]</scope>
    <source>
        <strain evidence="2 4">M2.11</strain>
    </source>
</reference>
<evidence type="ECO:0000313" key="3">
    <source>
        <dbReference type="EMBL" id="NEY18506.1"/>
    </source>
</evidence>
<sequence length="271" mass="30089">MIKKILAIACILIVIGAIGGLLTFRQFHQTVSISKEKLFNGNDITAIQLDSHDAKVDIIPVQSNKLKVELKGQTTKDMQRTISTTVKNGKLFIGVKETAPKFFNLHFVVLKDLHLKLYIPEKQYNALKIESDNGKVEAKGLNIKNVSANTNNGEIHLTDISSSDVRVHSDNGQLVLDRVTGRLTGSTNNGKIYMITEHLNRDIQLRSDNGEIEIETDKEPTNARFHVHSDNGSINILDKYKDDATIGKGQHLIQLSTDNGAINVENIKKSK</sequence>
<dbReference type="InterPro" id="IPR025164">
    <property type="entry name" value="Toastrack_DUF4097"/>
</dbReference>
<gene>
    <name evidence="3" type="ORF">G4D61_00800</name>
    <name evidence="2" type="ORF">NG54_01700</name>
</gene>
<dbReference type="Gene3D" id="2.160.20.120">
    <property type="match status" value="1"/>
</dbReference>
<dbReference type="Proteomes" id="UP000476934">
    <property type="component" value="Unassembled WGS sequence"/>
</dbReference>
<dbReference type="Pfam" id="PF13349">
    <property type="entry name" value="DUF4097"/>
    <property type="match status" value="1"/>
</dbReference>